<evidence type="ECO:0000256" key="1">
    <source>
        <dbReference type="SAM" id="MobiDB-lite"/>
    </source>
</evidence>
<feature type="compositionally biased region" description="Pro residues" evidence="1">
    <location>
        <begin position="130"/>
        <end position="141"/>
    </location>
</feature>
<sequence length="141" mass="14852">MQRPRRLQSARTAPPRGHSRAPPPRSGRPRDELLGPRGLSRGPLAALIGSETSTSGPRPRGPFLLPGRSQREGQPLPGGDPCPRPGRALRGSHVGPRPRRKSARARWLSGSARPARRGGGSGTAAAHRVSPPPPPGVLRSP</sequence>
<keyword evidence="3" id="KW-1185">Reference proteome</keyword>
<organism evidence="2 3">
    <name type="scientific">Eschrichtius robustus</name>
    <name type="common">California gray whale</name>
    <name type="synonym">Eschrichtius gibbosus</name>
    <dbReference type="NCBI Taxonomy" id="9764"/>
    <lineage>
        <taxon>Eukaryota</taxon>
        <taxon>Metazoa</taxon>
        <taxon>Chordata</taxon>
        <taxon>Craniata</taxon>
        <taxon>Vertebrata</taxon>
        <taxon>Euteleostomi</taxon>
        <taxon>Mammalia</taxon>
        <taxon>Eutheria</taxon>
        <taxon>Laurasiatheria</taxon>
        <taxon>Artiodactyla</taxon>
        <taxon>Whippomorpha</taxon>
        <taxon>Cetacea</taxon>
        <taxon>Mysticeti</taxon>
        <taxon>Eschrichtiidae</taxon>
        <taxon>Eschrichtius</taxon>
    </lineage>
</organism>
<dbReference type="Proteomes" id="UP001159641">
    <property type="component" value="Unassembled WGS sequence"/>
</dbReference>
<protein>
    <submittedName>
        <fullName evidence="2">Uncharacterized protein</fullName>
    </submittedName>
</protein>
<feature type="compositionally biased region" description="Low complexity" evidence="1">
    <location>
        <begin position="35"/>
        <end position="44"/>
    </location>
</feature>
<reference evidence="2 3" key="1">
    <citation type="submission" date="2022-11" db="EMBL/GenBank/DDBJ databases">
        <title>Whole genome sequence of Eschrichtius robustus ER-17-0199.</title>
        <authorList>
            <person name="Bruniche-Olsen A."/>
            <person name="Black A.N."/>
            <person name="Fields C.J."/>
            <person name="Walden K."/>
            <person name="Dewoody J.A."/>
        </authorList>
    </citation>
    <scope>NUCLEOTIDE SEQUENCE [LARGE SCALE GENOMIC DNA]</scope>
    <source>
        <strain evidence="2">ER-17-0199</strain>
        <tissue evidence="2">Blubber</tissue>
    </source>
</reference>
<name>A0AB34GXK7_ESCRO</name>
<feature type="compositionally biased region" description="Low complexity" evidence="1">
    <location>
        <begin position="56"/>
        <end position="68"/>
    </location>
</feature>
<accession>A0AB34GXK7</accession>
<feature type="region of interest" description="Disordered" evidence="1">
    <location>
        <begin position="1"/>
        <end position="141"/>
    </location>
</feature>
<evidence type="ECO:0000313" key="2">
    <source>
        <dbReference type="EMBL" id="KAJ8783139.1"/>
    </source>
</evidence>
<gene>
    <name evidence="2" type="ORF">J1605_009747</name>
</gene>
<proteinExistence type="predicted"/>
<comment type="caution">
    <text evidence="2">The sequence shown here is derived from an EMBL/GenBank/DDBJ whole genome shotgun (WGS) entry which is preliminary data.</text>
</comment>
<dbReference type="AlphaFoldDB" id="A0AB34GXK7"/>
<dbReference type="EMBL" id="JAIQCJ010002089">
    <property type="protein sequence ID" value="KAJ8783139.1"/>
    <property type="molecule type" value="Genomic_DNA"/>
</dbReference>
<evidence type="ECO:0000313" key="3">
    <source>
        <dbReference type="Proteomes" id="UP001159641"/>
    </source>
</evidence>